<proteinExistence type="inferred from homology"/>
<accession>A0A3N0ISJ5</accession>
<dbReference type="Gene3D" id="3.40.50.740">
    <property type="match status" value="1"/>
</dbReference>
<dbReference type="EMBL" id="QICC01000127">
    <property type="protein sequence ID" value="RNM39400.1"/>
    <property type="molecule type" value="Genomic_DNA"/>
</dbReference>
<dbReference type="PANTHER" id="PTHR43742">
    <property type="entry name" value="TRIMETHYLAMINE-N-OXIDE REDUCTASE"/>
    <property type="match status" value="1"/>
</dbReference>
<keyword evidence="11" id="KW-1185">Reference proteome</keyword>
<dbReference type="InterPro" id="IPR009010">
    <property type="entry name" value="Asp_de-COase-like_dom_sf"/>
</dbReference>
<dbReference type="Pfam" id="PF00384">
    <property type="entry name" value="Molybdopterin"/>
    <property type="match status" value="1"/>
</dbReference>
<feature type="domain" description="Molybdopterin dinucleotide-binding" evidence="8">
    <location>
        <begin position="710"/>
        <end position="815"/>
    </location>
</feature>
<dbReference type="GO" id="GO:0016491">
    <property type="term" value="F:oxidoreductase activity"/>
    <property type="evidence" value="ECO:0007669"/>
    <property type="project" value="UniProtKB-KW"/>
</dbReference>
<dbReference type="GO" id="GO:0051536">
    <property type="term" value="F:iron-sulfur cluster binding"/>
    <property type="evidence" value="ECO:0007669"/>
    <property type="project" value="UniProtKB-KW"/>
</dbReference>
<protein>
    <recommendedName>
        <fullName evidence="13">4Fe-4S Mo/W bis-MGD-type domain-containing protein</fullName>
    </recommendedName>
</protein>
<dbReference type="InterPro" id="IPR050612">
    <property type="entry name" value="Prok_Mopterin_Oxidored"/>
</dbReference>
<feature type="domain" description="Molybdopterin oxidoreductase" evidence="7">
    <location>
        <begin position="111"/>
        <end position="589"/>
    </location>
</feature>
<evidence type="ECO:0008006" key="13">
    <source>
        <dbReference type="Google" id="ProtNLM"/>
    </source>
</evidence>
<dbReference type="EMBL" id="PPTT01000006">
    <property type="protein sequence ID" value="RDB70095.1"/>
    <property type="molecule type" value="Genomic_DNA"/>
</dbReference>
<reference evidence="10" key="3">
    <citation type="journal article" date="2019" name="Microbiol. Resour. Announc.">
        <title>Draft Genome Sequences of Type Strains of Gordonibacter faecihominis, Paraeggerthella hongkongensis, Parvibacter caecicola,Slackia equolifaciens, Slackia faecicanis, and Slackia isoflavoniconvertens.</title>
        <authorList>
            <person name="Danylec N."/>
            <person name="Stoll D.A."/>
            <person name="Dotsch A."/>
            <person name="Huch M."/>
        </authorList>
    </citation>
    <scope>NUCLEOTIDE SEQUENCE</scope>
    <source>
        <strain evidence="10">DSM 16107</strain>
    </source>
</reference>
<dbReference type="InterPro" id="IPR019546">
    <property type="entry name" value="TAT_signal_bac_arc"/>
</dbReference>
<keyword evidence="6" id="KW-0411">Iron-sulfur</keyword>
<comment type="similarity">
    <text evidence="1">Belongs to the prokaryotic molybdopterin-containing oxidoreductase family.</text>
</comment>
<dbReference type="Proteomes" id="UP000253817">
    <property type="component" value="Unassembled WGS sequence"/>
</dbReference>
<dbReference type="GO" id="GO:0046872">
    <property type="term" value="F:metal ion binding"/>
    <property type="evidence" value="ECO:0007669"/>
    <property type="project" value="UniProtKB-KW"/>
</dbReference>
<dbReference type="NCBIfam" id="TIGR01409">
    <property type="entry name" value="TAT_signal_seq"/>
    <property type="match status" value="1"/>
</dbReference>
<reference evidence="12" key="2">
    <citation type="submission" date="2018-05" db="EMBL/GenBank/DDBJ databases">
        <title>Genome Sequencing of selected type strains of the family Eggerthellaceae.</title>
        <authorList>
            <person name="Danylec N."/>
            <person name="Stoll D.A."/>
            <person name="Doetsch A."/>
            <person name="Huch M."/>
        </authorList>
    </citation>
    <scope>NUCLEOTIDE SEQUENCE [LARGE SCALE GENOMIC DNA]</scope>
    <source>
        <strain evidence="12">DSM 16107</strain>
    </source>
</reference>
<comment type="caution">
    <text evidence="10">The sequence shown here is derived from an EMBL/GenBank/DDBJ whole genome shotgun (WGS) entry which is preliminary data.</text>
</comment>
<evidence type="ECO:0000313" key="10">
    <source>
        <dbReference type="EMBL" id="RNM39400.1"/>
    </source>
</evidence>
<keyword evidence="2" id="KW-0479">Metal-binding</keyword>
<evidence type="ECO:0000259" key="8">
    <source>
        <dbReference type="Pfam" id="PF01568"/>
    </source>
</evidence>
<gene>
    <name evidence="9" type="ORF">C1876_04675</name>
    <name evidence="10" type="ORF">DMP09_16710</name>
</gene>
<name>A0A3N0ISJ5_9ACTN</name>
<evidence type="ECO:0000256" key="3">
    <source>
        <dbReference type="ARBA" id="ARBA00022729"/>
    </source>
</evidence>
<dbReference type="PROSITE" id="PS51318">
    <property type="entry name" value="TAT"/>
    <property type="match status" value="1"/>
</dbReference>
<evidence type="ECO:0000256" key="5">
    <source>
        <dbReference type="ARBA" id="ARBA00023004"/>
    </source>
</evidence>
<evidence type="ECO:0000256" key="1">
    <source>
        <dbReference type="ARBA" id="ARBA00010312"/>
    </source>
</evidence>
<evidence type="ECO:0000259" key="7">
    <source>
        <dbReference type="Pfam" id="PF00384"/>
    </source>
</evidence>
<dbReference type="SUPFAM" id="SSF53706">
    <property type="entry name" value="Formate dehydrogenase/DMSO reductase, domains 1-3"/>
    <property type="match status" value="1"/>
</dbReference>
<dbReference type="InterPro" id="IPR006656">
    <property type="entry name" value="Mopterin_OxRdtase"/>
</dbReference>
<keyword evidence="3" id="KW-0732">Signal</keyword>
<organism evidence="10 12">
    <name type="scientific">Eggerthella sinensis</name>
    <dbReference type="NCBI Taxonomy" id="242230"/>
    <lineage>
        <taxon>Bacteria</taxon>
        <taxon>Bacillati</taxon>
        <taxon>Actinomycetota</taxon>
        <taxon>Coriobacteriia</taxon>
        <taxon>Eggerthellales</taxon>
        <taxon>Eggerthellaceae</taxon>
        <taxon>Eggerthella</taxon>
    </lineage>
</organism>
<dbReference type="InterPro" id="IPR006657">
    <property type="entry name" value="MoPterin_dinucl-bd_dom"/>
</dbReference>
<evidence type="ECO:0000256" key="4">
    <source>
        <dbReference type="ARBA" id="ARBA00023002"/>
    </source>
</evidence>
<evidence type="ECO:0000313" key="9">
    <source>
        <dbReference type="EMBL" id="RDB70095.1"/>
    </source>
</evidence>
<dbReference type="GO" id="GO:0043546">
    <property type="term" value="F:molybdopterin cofactor binding"/>
    <property type="evidence" value="ECO:0007669"/>
    <property type="project" value="InterPro"/>
</dbReference>
<keyword evidence="4" id="KW-0560">Oxidoreductase</keyword>
<evidence type="ECO:0000313" key="11">
    <source>
        <dbReference type="Proteomes" id="UP000253817"/>
    </source>
</evidence>
<dbReference type="AlphaFoldDB" id="A0A3N0ISJ5"/>
<evidence type="ECO:0000256" key="6">
    <source>
        <dbReference type="ARBA" id="ARBA00023014"/>
    </source>
</evidence>
<dbReference type="Proteomes" id="UP000270112">
    <property type="component" value="Unassembled WGS sequence"/>
</dbReference>
<reference evidence="9 11" key="1">
    <citation type="journal article" date="2018" name="Elife">
        <title>Discovery and characterization of a prevalent human gut bacterial enzyme sufficient for the inactivation of a family of plant toxins.</title>
        <authorList>
            <person name="Koppel N."/>
            <person name="Bisanz J.E."/>
            <person name="Pandelia M.E."/>
            <person name="Turnbaugh P.J."/>
            <person name="Balskus E.P."/>
        </authorList>
    </citation>
    <scope>NUCLEOTIDE SEQUENCE [LARGE SCALE GENOMIC DNA]</scope>
    <source>
        <strain evidence="9 11">DSM 16107</strain>
    </source>
</reference>
<dbReference type="SUPFAM" id="SSF50692">
    <property type="entry name" value="ADC-like"/>
    <property type="match status" value="1"/>
</dbReference>
<sequence>MSGATGSHGGLTRRSFLKTTGAVAGVAAVSGTAAPTLQALAAEPVAKQGSGDEELFSCMCRSNCMGSCRYHAHVRDGKLMKLTPADYPVEGYRGSCLKGLAYVERIYSPTRVKYPMRRAGERGADQWEQISWDDAIKEIASKLTEISEKYGPKAVVFDSASGQYGFLNGIYNPFGRLSGVMGATKLAVSYDYAAGHGIDRVLGTGDWSYCNEPNSVMDSSLVVVWGTNPVLCAPQNWRWIQWAREKGTRVIDIDPIKSATAHRADEWIPVTPGHDGYMALAMCNHLIEHDLINTEFLMKQSTACFLVRRDTLRHLRKSDYEEVPTDPATKKPIDDFYVWDNARGDIALVGEAQDPAMEGSFTTSDGIEVDTAYSLLKKQLEQYSVSKASELTGVPEDRIVKLAEEFAGERAVSVNITYGLDHYVNGYQNTWAIAMLLALTGQCCRDGAGFTGVFTATYSPNTLAIWAGTPEFKELNSQIPNGLAAEVFGTQKLEGKDYPAKAMVSYCSSLLSNQPSQKEWMEKVLPNIEFWVVLDTEMHDSARYADIVLPVASWYEKEDVRVAYNNPYMTINEKAIEPLYESKPEWEIAGLIGRAMGYEKSFPADWGPDDWMNLLFTDEVSKKRGFTLDRLKEEKVIQFTTTAEGEPHIRGKSAPLPTESKRVQLYCENPKPRLNWGQDLSEREPHEHIVYYQPPEEAGADNPLAEKYPLVYIQEHSRFRVHIQWWETPLLRELDPEPLAKVNSADAEARGVKNGDIVEVFNDRGHAVLKCLVDESIAPGVISIPKGWQRNQFIEGSYQEMTQPKIDPYPAASSFYDSRVDFRKWEG</sequence>
<dbReference type="Gene3D" id="3.40.228.10">
    <property type="entry name" value="Dimethylsulfoxide Reductase, domain 2"/>
    <property type="match status" value="1"/>
</dbReference>
<dbReference type="OrthoDB" id="9759518at2"/>
<dbReference type="Pfam" id="PF01568">
    <property type="entry name" value="Molydop_binding"/>
    <property type="match status" value="1"/>
</dbReference>
<dbReference type="RefSeq" id="WP_114545563.1">
    <property type="nucleotide sequence ID" value="NZ_PPTT01000006.1"/>
</dbReference>
<dbReference type="PANTHER" id="PTHR43742:SF6">
    <property type="entry name" value="OXIDOREDUCTASE YYAE-RELATED"/>
    <property type="match status" value="1"/>
</dbReference>
<dbReference type="InterPro" id="IPR006311">
    <property type="entry name" value="TAT_signal"/>
</dbReference>
<evidence type="ECO:0000313" key="12">
    <source>
        <dbReference type="Proteomes" id="UP000270112"/>
    </source>
</evidence>
<dbReference type="Gene3D" id="3.40.50.12440">
    <property type="match status" value="3"/>
</dbReference>
<evidence type="ECO:0000256" key="2">
    <source>
        <dbReference type="ARBA" id="ARBA00022723"/>
    </source>
</evidence>
<keyword evidence="5" id="KW-0408">Iron</keyword>